<dbReference type="InterPro" id="IPR011993">
    <property type="entry name" value="PH-like_dom_sf"/>
</dbReference>
<feature type="compositionally biased region" description="Basic and acidic residues" evidence="1">
    <location>
        <begin position="342"/>
        <end position="356"/>
    </location>
</feature>
<dbReference type="SUPFAM" id="SSF47031">
    <property type="entry name" value="Second domain of FERM"/>
    <property type="match status" value="1"/>
</dbReference>
<dbReference type="PANTHER" id="PTHR23280:SF25">
    <property type="entry name" value="MOESIN_EZRIN_RADIXIN HOMOLOG 1"/>
    <property type="match status" value="1"/>
</dbReference>
<dbReference type="Pfam" id="PF09379">
    <property type="entry name" value="FERM_N"/>
    <property type="match status" value="1"/>
</dbReference>
<feature type="compositionally biased region" description="Low complexity" evidence="1">
    <location>
        <begin position="364"/>
        <end position="376"/>
    </location>
</feature>
<dbReference type="InterPro" id="IPR035963">
    <property type="entry name" value="FERM_2"/>
</dbReference>
<evidence type="ECO:0000259" key="2">
    <source>
        <dbReference type="PROSITE" id="PS50057"/>
    </source>
</evidence>
<evidence type="ECO:0000313" key="3">
    <source>
        <dbReference type="EMBL" id="CAG5112020.1"/>
    </source>
</evidence>
<dbReference type="CDD" id="cd17108">
    <property type="entry name" value="FERM_F1_EPB41L5_like"/>
    <property type="match status" value="1"/>
</dbReference>
<dbReference type="InterPro" id="IPR018979">
    <property type="entry name" value="FERM_N"/>
</dbReference>
<dbReference type="SMART" id="SM00295">
    <property type="entry name" value="B41"/>
    <property type="match status" value="1"/>
</dbReference>
<dbReference type="InterPro" id="IPR000299">
    <property type="entry name" value="FERM_domain"/>
</dbReference>
<dbReference type="InterPro" id="IPR014352">
    <property type="entry name" value="FERM/acyl-CoA-bd_prot_sf"/>
</dbReference>
<dbReference type="SUPFAM" id="SSF54236">
    <property type="entry name" value="Ubiquitin-like"/>
    <property type="match status" value="1"/>
</dbReference>
<evidence type="ECO:0000256" key="1">
    <source>
        <dbReference type="SAM" id="MobiDB-lite"/>
    </source>
</evidence>
<accession>A0ABN7T2Y0</accession>
<dbReference type="InterPro" id="IPR019749">
    <property type="entry name" value="Band_41_domain"/>
</dbReference>
<organism evidence="3 4">
    <name type="scientific">Oikopleura dioica</name>
    <name type="common">Tunicate</name>
    <dbReference type="NCBI Taxonomy" id="34765"/>
    <lineage>
        <taxon>Eukaryota</taxon>
        <taxon>Metazoa</taxon>
        <taxon>Chordata</taxon>
        <taxon>Tunicata</taxon>
        <taxon>Appendicularia</taxon>
        <taxon>Copelata</taxon>
        <taxon>Oikopleuridae</taxon>
        <taxon>Oikopleura</taxon>
    </lineage>
</organism>
<dbReference type="Gene3D" id="1.20.80.10">
    <property type="match status" value="1"/>
</dbReference>
<dbReference type="PANTHER" id="PTHR23280">
    <property type="entry name" value="4.1 G PROTEIN"/>
    <property type="match status" value="1"/>
</dbReference>
<dbReference type="CDD" id="cd14473">
    <property type="entry name" value="FERM_B-lobe"/>
    <property type="match status" value="1"/>
</dbReference>
<dbReference type="Pfam" id="PF00373">
    <property type="entry name" value="FERM_M"/>
    <property type="match status" value="1"/>
</dbReference>
<dbReference type="PROSITE" id="PS50057">
    <property type="entry name" value="FERM_3"/>
    <property type="match status" value="1"/>
</dbReference>
<dbReference type="SMART" id="SM01195">
    <property type="entry name" value="FA"/>
    <property type="match status" value="1"/>
</dbReference>
<dbReference type="Gene3D" id="3.10.20.90">
    <property type="entry name" value="Phosphatidylinositol 3-kinase Catalytic Subunit, Chain A, domain 1"/>
    <property type="match status" value="1"/>
</dbReference>
<evidence type="ECO:0000313" key="4">
    <source>
        <dbReference type="Proteomes" id="UP001158576"/>
    </source>
</evidence>
<dbReference type="InterPro" id="IPR019748">
    <property type="entry name" value="FERM_central"/>
</dbReference>
<feature type="compositionally biased region" description="Basic and acidic residues" evidence="1">
    <location>
        <begin position="413"/>
        <end position="442"/>
    </location>
</feature>
<dbReference type="InterPro" id="IPR019747">
    <property type="entry name" value="FERM_CS"/>
</dbReference>
<dbReference type="InterPro" id="IPR014847">
    <property type="entry name" value="FA"/>
</dbReference>
<dbReference type="EMBL" id="OU015567">
    <property type="protein sequence ID" value="CAG5112020.1"/>
    <property type="molecule type" value="Genomic_DNA"/>
</dbReference>
<proteinExistence type="predicted"/>
<dbReference type="InterPro" id="IPR018980">
    <property type="entry name" value="FERM_PH-like_C"/>
</dbReference>
<dbReference type="Pfam" id="PF09380">
    <property type="entry name" value="FERM_C"/>
    <property type="match status" value="1"/>
</dbReference>
<dbReference type="SUPFAM" id="SSF50729">
    <property type="entry name" value="PH domain-like"/>
    <property type="match status" value="1"/>
</dbReference>
<name>A0ABN7T2Y0_OIKDI</name>
<dbReference type="CDD" id="cd13186">
    <property type="entry name" value="FERM_C_NBL4_NBL5"/>
    <property type="match status" value="1"/>
</dbReference>
<keyword evidence="4" id="KW-1185">Reference proteome</keyword>
<dbReference type="PROSITE" id="PS00660">
    <property type="entry name" value="FERM_1"/>
    <property type="match status" value="1"/>
</dbReference>
<dbReference type="SMART" id="SM01196">
    <property type="entry name" value="FERM_C"/>
    <property type="match status" value="1"/>
</dbReference>
<dbReference type="InterPro" id="IPR029071">
    <property type="entry name" value="Ubiquitin-like_domsf"/>
</dbReference>
<reference evidence="3 4" key="1">
    <citation type="submission" date="2021-04" db="EMBL/GenBank/DDBJ databases">
        <authorList>
            <person name="Bliznina A."/>
        </authorList>
    </citation>
    <scope>NUCLEOTIDE SEQUENCE [LARGE SCALE GENOMIC DNA]</scope>
</reference>
<feature type="domain" description="FERM" evidence="2">
    <location>
        <begin position="43"/>
        <end position="313"/>
    </location>
</feature>
<gene>
    <name evidence="3" type="ORF">OKIOD_LOCUS15046</name>
</gene>
<dbReference type="Gene3D" id="2.30.29.30">
    <property type="entry name" value="Pleckstrin-homology domain (PH domain)/Phosphotyrosine-binding domain (PTB)"/>
    <property type="match status" value="1"/>
</dbReference>
<dbReference type="Proteomes" id="UP001158576">
    <property type="component" value="Chromosome 2"/>
</dbReference>
<protein>
    <submittedName>
        <fullName evidence="3">Oidioi.mRNA.OKI2018_I69.chr2.g6281.t1.cds</fullName>
    </submittedName>
</protein>
<sequence length="442" mass="51122">MLRFLRRTFRRKNDNRKRNVRKTGPALPTGQHIPAPAKCRDFIPCHVILLDGSEILVDVPRKEKGEYLFRKIVIALDLIEEDYFGLQFMDKHQVAHWLDKTKKIKKQISITPPTFHFRVKFYTSEPNILNEELTPPCTPEKAVTLASLALQSELGGFDPDVHNLFFLSEFRFIPKQDEEFEVAVLEAYKNLDKNMTPADAEKRYLEEAMYLEHYGVDMHSVKSKTDGNEYRLGLTPSGVLVLEGDQKMGLFFWPNILKLDFKERKLVLEVTDGDNGDSEPTKHKFVFLLDNSKACKHLWKCAVEHHTFFRLNNPVNAADQKKTFIRVGSRFRPSFRTEVQLRRNASERRSVPFERKPSRRYSRRSSFSHSVRRVQVSGGGPDDHFRRFIPAEGPAAAPTRPNNPIGGLRMARPTRDDSSRSNEGRGDKEVETRRPVLFIEKL</sequence>
<feature type="region of interest" description="Disordered" evidence="1">
    <location>
        <begin position="342"/>
        <end position="442"/>
    </location>
</feature>